<dbReference type="Gene3D" id="3.30.870.10">
    <property type="entry name" value="Endonuclease Chain A"/>
    <property type="match status" value="1"/>
</dbReference>
<dbReference type="Gene3D" id="3.40.50.10810">
    <property type="entry name" value="Tandem AAA-ATPase domain"/>
    <property type="match status" value="2"/>
</dbReference>
<keyword evidence="5" id="KW-0547">Nucleotide-binding</keyword>
<dbReference type="EMBL" id="CP103305">
    <property type="protein sequence ID" value="UVS70064.1"/>
    <property type="molecule type" value="Genomic_DNA"/>
</dbReference>
<dbReference type="GeneID" id="74686117"/>
<dbReference type="InterPro" id="IPR049730">
    <property type="entry name" value="SNF2/RAD54-like_C"/>
</dbReference>
<dbReference type="Pfam" id="PF13091">
    <property type="entry name" value="PLDc_2"/>
    <property type="match status" value="1"/>
</dbReference>
<evidence type="ECO:0000313" key="5">
    <source>
        <dbReference type="EMBL" id="UVS70064.1"/>
    </source>
</evidence>
<dbReference type="Pfam" id="PF00271">
    <property type="entry name" value="Helicase_C"/>
    <property type="match status" value="1"/>
</dbReference>
<evidence type="ECO:0000259" key="2">
    <source>
        <dbReference type="PROSITE" id="PS50035"/>
    </source>
</evidence>
<keyword evidence="5" id="KW-0347">Helicase</keyword>
<dbReference type="SUPFAM" id="SSF52540">
    <property type="entry name" value="P-loop containing nucleoside triphosphate hydrolases"/>
    <property type="match status" value="1"/>
</dbReference>
<evidence type="ECO:0000259" key="4">
    <source>
        <dbReference type="PROSITE" id="PS51194"/>
    </source>
</evidence>
<dbReference type="InterPro" id="IPR001736">
    <property type="entry name" value="PLipase_D/transphosphatidylase"/>
</dbReference>
<dbReference type="GO" id="GO:0005524">
    <property type="term" value="F:ATP binding"/>
    <property type="evidence" value="ECO:0007669"/>
    <property type="project" value="InterPro"/>
</dbReference>
<dbReference type="AlphaFoldDB" id="A0A977IFH0"/>
<dbReference type="PROSITE" id="PS51194">
    <property type="entry name" value="HELICASE_CTER"/>
    <property type="match status" value="1"/>
</dbReference>
<dbReference type="InterPro" id="IPR000330">
    <property type="entry name" value="SNF2_N"/>
</dbReference>
<dbReference type="PROSITE" id="PS50035">
    <property type="entry name" value="PLD"/>
    <property type="match status" value="1"/>
</dbReference>
<dbReference type="CDD" id="cd18793">
    <property type="entry name" value="SF2_C_SNF"/>
    <property type="match status" value="1"/>
</dbReference>
<dbReference type="InterPro" id="IPR025202">
    <property type="entry name" value="PLD-like_dom"/>
</dbReference>
<dbReference type="SMART" id="SM00487">
    <property type="entry name" value="DEXDc"/>
    <property type="match status" value="1"/>
</dbReference>
<keyword evidence="5" id="KW-0067">ATP-binding</keyword>
<evidence type="ECO:0000259" key="3">
    <source>
        <dbReference type="PROSITE" id="PS51192"/>
    </source>
</evidence>
<dbReference type="Proteomes" id="UP001059771">
    <property type="component" value="Chromosome"/>
</dbReference>
<feature type="domain" description="Helicase ATP-binding" evidence="3">
    <location>
        <begin position="263"/>
        <end position="405"/>
    </location>
</feature>
<protein>
    <submittedName>
        <fullName evidence="5">Helicase-related protein</fullName>
    </submittedName>
</protein>
<dbReference type="PANTHER" id="PTHR45766">
    <property type="entry name" value="DNA ANNEALING HELICASE AND ENDONUCLEASE ZRANB3 FAMILY MEMBER"/>
    <property type="match status" value="1"/>
</dbReference>
<accession>A0A977IFH0</accession>
<dbReference type="Pfam" id="PF00176">
    <property type="entry name" value="SNF2-rel_dom"/>
    <property type="match status" value="1"/>
</dbReference>
<dbReference type="GO" id="GO:0004386">
    <property type="term" value="F:helicase activity"/>
    <property type="evidence" value="ECO:0007669"/>
    <property type="project" value="UniProtKB-KW"/>
</dbReference>
<dbReference type="CDD" id="cd09178">
    <property type="entry name" value="PLDc_N_Snf2_like"/>
    <property type="match status" value="1"/>
</dbReference>
<dbReference type="SUPFAM" id="SSF56024">
    <property type="entry name" value="Phospholipase D/nuclease"/>
    <property type="match status" value="1"/>
</dbReference>
<dbReference type="InterPro" id="IPR006935">
    <property type="entry name" value="Helicase/UvrB_N"/>
</dbReference>
<sequence>MRQIKEKIELAGKRDIIDNDKDKYTMAAFLNEELKNFKNNGAIDISSGYFNVAGYNLLRESLWEFTKRPEFKLRMLFGKEAIKEENDAKSFEEQIETIDKTADQEYSVAKELSGMTLEWESAKTVDDLVAFLKQNKVEVKTNKNRFNHSKCYILDDSAVVGSSNLTAAGLKHNVELNAVLYQASAIKEVKEWFEKRWIDAEDAKAELIKTLEESKFGHPLEPYLMYMKLLYEYYRPRLEELEKAKAARVELTEFQRDAVVSALRILDKYGGVIIADSTGLGKTHIGLSLLRELASVRRKKVLLVAPRQVLDSVWEPRLLEESIKTKNKSLEVTGTDSFDPTDYLDYDVVIVDESHNYRSASTKRHNNIMKVLAGGKKKQVILMTATPVNNSLMDLYNQLSLITAGDDTHFADLGIGDLKAYFVSADRKQLASGIEDIVRLLDEIMIRRTRSFIKENYPEATLNDRKITFPQRRLTKVQYSLTELFGTEIYSQVIETIDNLNLVPYRVDAYRIDIEEEEKKEVEQRASLQKYGLLKRFESSAEAIRKSIDRLLRFYTTFSAVLDEGKVLNNKKFHEILSEYQDEEEFDDDRFLEELAKIELEPVKGLDIKRMQKELRQDIKKLEPLKENLSKMQPWADSKLNALKHLFIKDRIFEEGGKKAVVFTQFVDTANYVYDDLKKNMPDKKVLILTGRTNPETRRKILMEFAPRSNNPENKVIEREADILVSSEVLSEGQNLQDANYAINYDLPWNPMKIVQRVGRVDRLTTQFPEVTSAVFFPEKELEDELGLLVKLTKKIQKAAGTVGVESSILGEKESPKNFNAFEKIKKEDASLLDDMERSSELLPLMTPYQTILSYLKKVGEKELKGIPYGKRSGRNSQESGVVLAYREKHSKDSIHFLFFDYKVKRIEHVGDINWIFRLLKCEEEEQLTIPLEGYELFRQLKIIDEKARQEILIAVNAPFNAKKTQKIKPKYQHELVSILFQAVHTGKATKEEILPVYSIITSANFTAWDNDFKKMYESYQNNQDIHNLVTSLNKLFEQYKIKTRESLAPKEVKPEDLVLVGCMFLSNPSFRDWNMLA</sequence>
<dbReference type="RefSeq" id="WP_084790617.1">
    <property type="nucleotide sequence ID" value="NZ_CP103305.1"/>
</dbReference>
<dbReference type="Gene3D" id="3.40.50.300">
    <property type="entry name" value="P-loop containing nucleotide triphosphate hydrolases"/>
    <property type="match status" value="1"/>
</dbReference>
<dbReference type="Pfam" id="PF04851">
    <property type="entry name" value="ResIII"/>
    <property type="match status" value="1"/>
</dbReference>
<dbReference type="InterPro" id="IPR038718">
    <property type="entry name" value="SNF2-like_sf"/>
</dbReference>
<dbReference type="GO" id="GO:0003677">
    <property type="term" value="F:DNA binding"/>
    <property type="evidence" value="ECO:0007669"/>
    <property type="project" value="InterPro"/>
</dbReference>
<reference evidence="5" key="1">
    <citation type="submission" date="2022-08" db="EMBL/GenBank/DDBJ databases">
        <title>Dynamic responses of ammonia-oxidizing microbial communities induced by reactive oxygen species (ROS) in fluctuating redox aquifers.</title>
        <authorList>
            <person name="Wang P."/>
            <person name="Wang H."/>
        </authorList>
    </citation>
    <scope>NUCLEOTIDE SEQUENCE</scope>
    <source>
        <strain evidence="5">PLX03</strain>
    </source>
</reference>
<gene>
    <name evidence="5" type="ORF">NWT39_04570</name>
</gene>
<name>A0A977IFH0_9ARCH</name>
<keyword evidence="1" id="KW-0378">Hydrolase</keyword>
<dbReference type="SMART" id="SM00490">
    <property type="entry name" value="HELICc"/>
    <property type="match status" value="1"/>
</dbReference>
<dbReference type="GO" id="GO:0016787">
    <property type="term" value="F:hydrolase activity"/>
    <property type="evidence" value="ECO:0007669"/>
    <property type="project" value="UniProtKB-KW"/>
</dbReference>
<organism evidence="5">
    <name type="scientific">Nitrososphaera viennensis</name>
    <dbReference type="NCBI Taxonomy" id="1034015"/>
    <lineage>
        <taxon>Archaea</taxon>
        <taxon>Nitrososphaerota</taxon>
        <taxon>Nitrososphaeria</taxon>
        <taxon>Nitrososphaerales</taxon>
        <taxon>Nitrososphaeraceae</taxon>
        <taxon>Nitrososphaera</taxon>
    </lineage>
</organism>
<feature type="domain" description="Helicase C-terminal" evidence="4">
    <location>
        <begin position="647"/>
        <end position="811"/>
    </location>
</feature>
<dbReference type="InterPro" id="IPR014001">
    <property type="entry name" value="Helicase_ATP-bd"/>
</dbReference>
<proteinExistence type="predicted"/>
<dbReference type="InterPro" id="IPR001650">
    <property type="entry name" value="Helicase_C-like"/>
</dbReference>
<dbReference type="PROSITE" id="PS51192">
    <property type="entry name" value="HELICASE_ATP_BIND_1"/>
    <property type="match status" value="1"/>
</dbReference>
<dbReference type="PANTHER" id="PTHR45766:SF6">
    <property type="entry name" value="SWI_SNF-RELATED MATRIX-ASSOCIATED ACTIN-DEPENDENT REGULATOR OF CHROMATIN SUBFAMILY A-LIKE PROTEIN 1"/>
    <property type="match status" value="1"/>
</dbReference>
<dbReference type="InterPro" id="IPR027417">
    <property type="entry name" value="P-loop_NTPase"/>
</dbReference>
<evidence type="ECO:0000256" key="1">
    <source>
        <dbReference type="ARBA" id="ARBA00022801"/>
    </source>
</evidence>
<feature type="domain" description="PLD phosphodiesterase" evidence="2">
    <location>
        <begin position="143"/>
        <end position="169"/>
    </location>
</feature>
<dbReference type="GO" id="GO:0140097">
    <property type="term" value="F:catalytic activity, acting on DNA"/>
    <property type="evidence" value="ECO:0007669"/>
    <property type="project" value="UniProtKB-ARBA"/>
</dbReference>